<dbReference type="GeneID" id="54555990"/>
<dbReference type="PANTHER" id="PTHR24006:SF937">
    <property type="entry name" value="UBIQUITIN CARBOXYL-TERMINAL HYDROLASE"/>
    <property type="match status" value="1"/>
</dbReference>
<dbReference type="InterPro" id="IPR013083">
    <property type="entry name" value="Znf_RING/FYVE/PHD"/>
</dbReference>
<dbReference type="EC" id="3.4.19.12" evidence="1"/>
<feature type="domain" description="USP" evidence="3">
    <location>
        <begin position="178"/>
        <end position="515"/>
    </location>
</feature>
<feature type="region of interest" description="Disordered" evidence="2">
    <location>
        <begin position="425"/>
        <end position="445"/>
    </location>
</feature>
<dbReference type="InterPro" id="IPR038765">
    <property type="entry name" value="Papain-like_cys_pep_sf"/>
</dbReference>
<dbReference type="RefSeq" id="XP_033649973.1">
    <property type="nucleotide sequence ID" value="XM_033802815.1"/>
</dbReference>
<dbReference type="GO" id="GO:0004843">
    <property type="term" value="F:cysteine-type deubiquitinase activity"/>
    <property type="evidence" value="ECO:0007669"/>
    <property type="project" value="UniProtKB-UniRule"/>
</dbReference>
<comment type="catalytic activity">
    <reaction evidence="1">
        <text>Thiol-dependent hydrolysis of ester, thioester, amide, peptide and isopeptide bonds formed by the C-terminal Gly of ubiquitin (a 76-residue protein attached to proteins as an intracellular targeting signal).</text>
        <dbReference type="EC" id="3.4.19.12"/>
    </reaction>
</comment>
<accession>A0A6A6J8A6</accession>
<dbReference type="AlphaFoldDB" id="A0A6A6J8A6"/>
<dbReference type="PROSITE" id="PS50235">
    <property type="entry name" value="USP_3"/>
    <property type="match status" value="1"/>
</dbReference>
<keyword evidence="5" id="KW-1185">Reference proteome</keyword>
<dbReference type="PROSITE" id="PS00972">
    <property type="entry name" value="USP_1"/>
    <property type="match status" value="1"/>
</dbReference>
<dbReference type="Proteomes" id="UP000800097">
    <property type="component" value="Unassembled WGS sequence"/>
</dbReference>
<evidence type="ECO:0000313" key="5">
    <source>
        <dbReference type="Proteomes" id="UP000800097"/>
    </source>
</evidence>
<dbReference type="GO" id="GO:0016579">
    <property type="term" value="P:protein deubiquitination"/>
    <property type="evidence" value="ECO:0007669"/>
    <property type="project" value="InterPro"/>
</dbReference>
<keyword evidence="1" id="KW-0833">Ubl conjugation pathway</keyword>
<dbReference type="Pfam" id="PF00443">
    <property type="entry name" value="UCH"/>
    <property type="match status" value="1"/>
</dbReference>
<dbReference type="InterPro" id="IPR050164">
    <property type="entry name" value="Peptidase_C19"/>
</dbReference>
<dbReference type="GO" id="GO:0005829">
    <property type="term" value="C:cytosol"/>
    <property type="evidence" value="ECO:0007669"/>
    <property type="project" value="TreeGrafter"/>
</dbReference>
<evidence type="ECO:0000256" key="1">
    <source>
        <dbReference type="RuleBase" id="RU366025"/>
    </source>
</evidence>
<protein>
    <recommendedName>
        <fullName evidence="1">Ubiquitin carboxyl-terminal hydrolase</fullName>
        <ecNumber evidence="1">3.4.19.12</ecNumber>
    </recommendedName>
</protein>
<gene>
    <name evidence="4" type="ORF">EI97DRAFT_504218</name>
</gene>
<dbReference type="SUPFAM" id="SSF54001">
    <property type="entry name" value="Cysteine proteinases"/>
    <property type="match status" value="1"/>
</dbReference>
<name>A0A6A6J8A6_WESOR</name>
<dbReference type="OrthoDB" id="289038at2759"/>
<proteinExistence type="inferred from homology"/>
<dbReference type="PANTHER" id="PTHR24006">
    <property type="entry name" value="UBIQUITIN CARBOXYL-TERMINAL HYDROLASE"/>
    <property type="match status" value="1"/>
</dbReference>
<evidence type="ECO:0000256" key="2">
    <source>
        <dbReference type="SAM" id="MobiDB-lite"/>
    </source>
</evidence>
<feature type="compositionally biased region" description="Low complexity" evidence="2">
    <location>
        <begin position="428"/>
        <end position="438"/>
    </location>
</feature>
<evidence type="ECO:0000259" key="3">
    <source>
        <dbReference type="PROSITE" id="PS50235"/>
    </source>
</evidence>
<dbReference type="GO" id="GO:0005634">
    <property type="term" value="C:nucleus"/>
    <property type="evidence" value="ECO:0007669"/>
    <property type="project" value="TreeGrafter"/>
</dbReference>
<dbReference type="EMBL" id="ML986521">
    <property type="protein sequence ID" value="KAF2272434.1"/>
    <property type="molecule type" value="Genomic_DNA"/>
</dbReference>
<dbReference type="GO" id="GO:0006508">
    <property type="term" value="P:proteolysis"/>
    <property type="evidence" value="ECO:0007669"/>
    <property type="project" value="UniProtKB-KW"/>
</dbReference>
<keyword evidence="1 4" id="KW-0378">Hydrolase</keyword>
<sequence length="520" mass="58212">MTDIMAGSSKPALASPKIMKNSKGTIIPTSQVAHVQYGCEHIELLLSNARAATLKQYRMLLQKIFHEPSIITQTYKSGAGSPIVSLRPLYLCLQCPLIATEAERDEHVDTKGHIFSAESRQGHIYCGHCQDFIYDPEMEERRVHKGKKRKYEDTISPEDHKLIVSHTTFSPCRAIGLRGLYNMGQTCFMSVVLQTLIHNPFIRNFYLGEGHKKEDCGKEGCVSCALDEMLQEFHTSEKTEGFGAVNMLMGSWLAGEALAGYNQQDAHEYMQFMLNTLHLQNDGSHDVDCNCIIHKVFSGKLCSTVTCDKCKNTNTAVDPYMDLSLDVRNKPKKRKVEPGAVEDAPLDLRDCLERFTSREKLSAEDYTCSSCQDRQSATKQLSIQRLPLCLAIHLKRFEHTKATSAKIETKLSFPMTLNLYPYTTQGKSTNPVPSSPSTSPFPEPNPNMNINNPSNALLYHLSSVIVHKGKIDSGHYVSYSKEGGEWFMFDDSKVIKVGEKDVLAAEAYLLFYIVGDGLDI</sequence>
<dbReference type="Gene3D" id="3.90.70.10">
    <property type="entry name" value="Cysteine proteinases"/>
    <property type="match status" value="1"/>
</dbReference>
<keyword evidence="1" id="KW-0788">Thiol protease</keyword>
<dbReference type="InterPro" id="IPR028889">
    <property type="entry name" value="USP"/>
</dbReference>
<organism evidence="4 5">
    <name type="scientific">Westerdykella ornata</name>
    <dbReference type="NCBI Taxonomy" id="318751"/>
    <lineage>
        <taxon>Eukaryota</taxon>
        <taxon>Fungi</taxon>
        <taxon>Dikarya</taxon>
        <taxon>Ascomycota</taxon>
        <taxon>Pezizomycotina</taxon>
        <taxon>Dothideomycetes</taxon>
        <taxon>Pleosporomycetidae</taxon>
        <taxon>Pleosporales</taxon>
        <taxon>Sporormiaceae</taxon>
        <taxon>Westerdykella</taxon>
    </lineage>
</organism>
<dbReference type="PROSITE" id="PS00973">
    <property type="entry name" value="USP_2"/>
    <property type="match status" value="1"/>
</dbReference>
<dbReference type="SUPFAM" id="SSF57850">
    <property type="entry name" value="RING/U-box"/>
    <property type="match status" value="1"/>
</dbReference>
<dbReference type="InterPro" id="IPR001394">
    <property type="entry name" value="Peptidase_C19_UCH"/>
</dbReference>
<evidence type="ECO:0000313" key="4">
    <source>
        <dbReference type="EMBL" id="KAF2272434.1"/>
    </source>
</evidence>
<keyword evidence="1" id="KW-0645">Protease</keyword>
<dbReference type="InterPro" id="IPR018200">
    <property type="entry name" value="USP_CS"/>
</dbReference>
<comment type="similarity">
    <text evidence="1">Belongs to the peptidase C19 family.</text>
</comment>
<reference evidence="4" key="1">
    <citation type="journal article" date="2020" name="Stud. Mycol.">
        <title>101 Dothideomycetes genomes: a test case for predicting lifestyles and emergence of pathogens.</title>
        <authorList>
            <person name="Haridas S."/>
            <person name="Albert R."/>
            <person name="Binder M."/>
            <person name="Bloem J."/>
            <person name="Labutti K."/>
            <person name="Salamov A."/>
            <person name="Andreopoulos B."/>
            <person name="Baker S."/>
            <person name="Barry K."/>
            <person name="Bills G."/>
            <person name="Bluhm B."/>
            <person name="Cannon C."/>
            <person name="Castanera R."/>
            <person name="Culley D."/>
            <person name="Daum C."/>
            <person name="Ezra D."/>
            <person name="Gonzalez J."/>
            <person name="Henrissat B."/>
            <person name="Kuo A."/>
            <person name="Liang C."/>
            <person name="Lipzen A."/>
            <person name="Lutzoni F."/>
            <person name="Magnuson J."/>
            <person name="Mondo S."/>
            <person name="Nolan M."/>
            <person name="Ohm R."/>
            <person name="Pangilinan J."/>
            <person name="Park H.-J."/>
            <person name="Ramirez L."/>
            <person name="Alfaro M."/>
            <person name="Sun H."/>
            <person name="Tritt A."/>
            <person name="Yoshinaga Y."/>
            <person name="Zwiers L.-H."/>
            <person name="Turgeon B."/>
            <person name="Goodwin S."/>
            <person name="Spatafora J."/>
            <person name="Crous P."/>
            <person name="Grigoriev I."/>
        </authorList>
    </citation>
    <scope>NUCLEOTIDE SEQUENCE</scope>
    <source>
        <strain evidence="4">CBS 379.55</strain>
    </source>
</reference>
<dbReference type="Gene3D" id="3.30.40.10">
    <property type="entry name" value="Zinc/RING finger domain, C3HC4 (zinc finger)"/>
    <property type="match status" value="1"/>
</dbReference>